<evidence type="ECO:0000313" key="8">
    <source>
        <dbReference type="EMBL" id="CAI0442550.1"/>
    </source>
</evidence>
<dbReference type="Proteomes" id="UP001154282">
    <property type="component" value="Unassembled WGS sequence"/>
</dbReference>
<keyword evidence="5" id="KW-0460">Magnesium</keyword>
<keyword evidence="4" id="KW-0808">Transferase</keyword>
<dbReference type="PANTHER" id="PTHR43322">
    <property type="entry name" value="1-D-DEOXYXYLULOSE 5-PHOSPHATE SYNTHASE-RELATED"/>
    <property type="match status" value="1"/>
</dbReference>
<organism evidence="8 9">
    <name type="scientific">Linum tenue</name>
    <dbReference type="NCBI Taxonomy" id="586396"/>
    <lineage>
        <taxon>Eukaryota</taxon>
        <taxon>Viridiplantae</taxon>
        <taxon>Streptophyta</taxon>
        <taxon>Embryophyta</taxon>
        <taxon>Tracheophyta</taxon>
        <taxon>Spermatophyta</taxon>
        <taxon>Magnoliopsida</taxon>
        <taxon>eudicotyledons</taxon>
        <taxon>Gunneridae</taxon>
        <taxon>Pentapetalae</taxon>
        <taxon>rosids</taxon>
        <taxon>fabids</taxon>
        <taxon>Malpighiales</taxon>
        <taxon>Linaceae</taxon>
        <taxon>Linum</taxon>
    </lineage>
</organism>
<comment type="subunit">
    <text evidence="3">Homodimer.</text>
</comment>
<evidence type="ECO:0000256" key="4">
    <source>
        <dbReference type="ARBA" id="ARBA00022679"/>
    </source>
</evidence>
<comment type="cofactor">
    <cofactor evidence="2">
        <name>thiamine diphosphate</name>
        <dbReference type="ChEBI" id="CHEBI:58937"/>
    </cofactor>
</comment>
<evidence type="ECO:0000256" key="2">
    <source>
        <dbReference type="ARBA" id="ARBA00001964"/>
    </source>
</evidence>
<protein>
    <recommendedName>
        <fullName evidence="7">Transketolase-like pyrimidine-binding domain-containing protein</fullName>
    </recommendedName>
</protein>
<keyword evidence="9" id="KW-1185">Reference proteome</keyword>
<evidence type="ECO:0000256" key="1">
    <source>
        <dbReference type="ARBA" id="ARBA00001946"/>
    </source>
</evidence>
<evidence type="ECO:0000256" key="3">
    <source>
        <dbReference type="ARBA" id="ARBA00011738"/>
    </source>
</evidence>
<dbReference type="EMBL" id="CAMGYJ010000007">
    <property type="protein sequence ID" value="CAI0442550.1"/>
    <property type="molecule type" value="Genomic_DNA"/>
</dbReference>
<keyword evidence="6" id="KW-0786">Thiamine pyrophosphate</keyword>
<proteinExistence type="predicted"/>
<dbReference type="InterPro" id="IPR005477">
    <property type="entry name" value="Dxylulose-5-P_synthase"/>
</dbReference>
<evidence type="ECO:0000259" key="7">
    <source>
        <dbReference type="Pfam" id="PF02779"/>
    </source>
</evidence>
<dbReference type="GO" id="GO:0008661">
    <property type="term" value="F:1-deoxy-D-xylulose-5-phosphate synthase activity"/>
    <property type="evidence" value="ECO:0007669"/>
    <property type="project" value="InterPro"/>
</dbReference>
<gene>
    <name evidence="8" type="ORF">LITE_LOCUS27306</name>
</gene>
<dbReference type="Gene3D" id="3.40.50.970">
    <property type="match status" value="1"/>
</dbReference>
<evidence type="ECO:0000256" key="6">
    <source>
        <dbReference type="ARBA" id="ARBA00023052"/>
    </source>
</evidence>
<comment type="cofactor">
    <cofactor evidence="1">
        <name>Mg(2+)</name>
        <dbReference type="ChEBI" id="CHEBI:18420"/>
    </cofactor>
</comment>
<name>A0AAV0M871_9ROSI</name>
<reference evidence="8" key="1">
    <citation type="submission" date="2022-08" db="EMBL/GenBank/DDBJ databases">
        <authorList>
            <person name="Gutierrez-Valencia J."/>
        </authorList>
    </citation>
    <scope>NUCLEOTIDE SEQUENCE</scope>
</reference>
<dbReference type="InterPro" id="IPR029061">
    <property type="entry name" value="THDP-binding"/>
</dbReference>
<dbReference type="AlphaFoldDB" id="A0AAV0M871"/>
<accession>A0AAV0M871</accession>
<dbReference type="Pfam" id="PF02779">
    <property type="entry name" value="Transket_pyr"/>
    <property type="match status" value="1"/>
</dbReference>
<evidence type="ECO:0000313" key="9">
    <source>
        <dbReference type="Proteomes" id="UP001154282"/>
    </source>
</evidence>
<dbReference type="PANTHER" id="PTHR43322:SF4">
    <property type="entry name" value="1-DEOXY-D-XYLULOSE-5-PHOSPHATE SYNTHASE 2, CHLOROPLASTIC-RELATED"/>
    <property type="match status" value="1"/>
</dbReference>
<feature type="domain" description="Transketolase-like pyrimidine-binding" evidence="7">
    <location>
        <begin position="3"/>
        <end position="44"/>
    </location>
</feature>
<sequence>MERAGLVEVDGPTHCGAFNIAYMACLPNMVVVASSDEAELMQRLQPLAIGELVREHEILSTVEEGSIDGSGYHASYFLSLRVDSKVITDKYIEHGSPPDRIQEAGLSSKQITTMVRSLLGKA</sequence>
<dbReference type="InterPro" id="IPR005475">
    <property type="entry name" value="Transketolase-like_Pyr-bd"/>
</dbReference>
<dbReference type="SUPFAM" id="SSF52518">
    <property type="entry name" value="Thiamin diphosphate-binding fold (THDP-binding)"/>
    <property type="match status" value="1"/>
</dbReference>
<evidence type="ECO:0000256" key="5">
    <source>
        <dbReference type="ARBA" id="ARBA00022842"/>
    </source>
</evidence>
<dbReference type="GO" id="GO:0016114">
    <property type="term" value="P:terpenoid biosynthetic process"/>
    <property type="evidence" value="ECO:0007669"/>
    <property type="project" value="InterPro"/>
</dbReference>
<comment type="caution">
    <text evidence="8">The sequence shown here is derived from an EMBL/GenBank/DDBJ whole genome shotgun (WGS) entry which is preliminary data.</text>
</comment>